<dbReference type="RefSeq" id="WP_009546281.1">
    <property type="nucleotide sequence ID" value="NC_010547.1"/>
</dbReference>
<evidence type="ECO:0000313" key="2">
    <source>
        <dbReference type="Proteomes" id="UP000001203"/>
    </source>
</evidence>
<dbReference type="eggNOG" id="ENOG5032MKW">
    <property type="taxonomic scope" value="Bacteria"/>
</dbReference>
<dbReference type="EMBL" id="CP000807">
    <property type="protein sequence ID" value="ACB54305.1"/>
    <property type="molecule type" value="Genomic_DNA"/>
</dbReference>
<accession>B1X2E4</accession>
<proteinExistence type="predicted"/>
<dbReference type="HOGENOM" id="CLU_2860197_0_0_3"/>
<name>B1X2E4_CROS5</name>
<sequence length="64" mass="7120">MAVIRNRPPIKYLAVVEAEGQQPKALEFFTTPSSEQSVLSDVQSLLREGITIKNLSIAETDLEF</sequence>
<dbReference type="Proteomes" id="UP000001203">
    <property type="component" value="Chromosome linear"/>
</dbReference>
<gene>
    <name evidence="1" type="ordered locus">cce_4959</name>
</gene>
<dbReference type="STRING" id="43989.cce_4959"/>
<dbReference type="AlphaFoldDB" id="B1X2E4"/>
<dbReference type="KEGG" id="cyt:cce_4959"/>
<keyword evidence="2" id="KW-1185">Reference proteome</keyword>
<organism evidence="1 2">
    <name type="scientific">Crocosphaera subtropica (strain ATCC 51142 / BH68)</name>
    <name type="common">Cyanothece sp. (strain ATCC 51142)</name>
    <dbReference type="NCBI Taxonomy" id="43989"/>
    <lineage>
        <taxon>Bacteria</taxon>
        <taxon>Bacillati</taxon>
        <taxon>Cyanobacteriota</taxon>
        <taxon>Cyanophyceae</taxon>
        <taxon>Oscillatoriophycideae</taxon>
        <taxon>Chroococcales</taxon>
        <taxon>Aphanothecaceae</taxon>
        <taxon>Crocosphaera</taxon>
        <taxon>Crocosphaera subtropica</taxon>
    </lineage>
</organism>
<protein>
    <submittedName>
        <fullName evidence="1">Uncharacterized protein</fullName>
    </submittedName>
</protein>
<reference evidence="1 2" key="1">
    <citation type="journal article" date="2008" name="Proc. Natl. Acad. Sci. U.S.A.">
        <title>The genome of Cyanothece 51142, a unicellular diazotrophic cyanobacterium important in the marine nitrogen cycle.</title>
        <authorList>
            <person name="Welsh E.A."/>
            <person name="Liberton M."/>
            <person name="Stoeckel J."/>
            <person name="Loh T."/>
            <person name="Elvitigala T."/>
            <person name="Wang C."/>
            <person name="Wollam A."/>
            <person name="Fulton R.S."/>
            <person name="Clifton S.W."/>
            <person name="Jacobs J.M."/>
            <person name="Aurora R."/>
            <person name="Ghosh B.K."/>
            <person name="Sherman L.A."/>
            <person name="Smith R.D."/>
            <person name="Wilson R.K."/>
            <person name="Pakrasi H.B."/>
        </authorList>
    </citation>
    <scope>NUCLEOTIDE SEQUENCE [LARGE SCALE GENOMIC DNA]</scope>
    <source>
        <strain evidence="2">ATCC 51142 / BH68</strain>
    </source>
</reference>
<evidence type="ECO:0000313" key="1">
    <source>
        <dbReference type="EMBL" id="ACB54305.1"/>
    </source>
</evidence>
<dbReference type="OrthoDB" id="9887453at2"/>